<name>A0ABU6YKK8_9FABA</name>
<gene>
    <name evidence="1" type="ORF">PIB30_064827</name>
</gene>
<comment type="caution">
    <text evidence="1">The sequence shown here is derived from an EMBL/GenBank/DDBJ whole genome shotgun (WGS) entry which is preliminary data.</text>
</comment>
<dbReference type="EMBL" id="JASCZI010242293">
    <property type="protein sequence ID" value="MED6210519.1"/>
    <property type="molecule type" value="Genomic_DNA"/>
</dbReference>
<accession>A0ABU6YKK8</accession>
<dbReference type="Proteomes" id="UP001341840">
    <property type="component" value="Unassembled WGS sequence"/>
</dbReference>
<sequence length="68" mass="7855">MFRGGALLARYLPLSRRSRSAVFRRHTFLTRSRTRPPRDSVTTHRVAIFCCHQRCQARVLMMDGGVHG</sequence>
<organism evidence="1 2">
    <name type="scientific">Stylosanthes scabra</name>
    <dbReference type="NCBI Taxonomy" id="79078"/>
    <lineage>
        <taxon>Eukaryota</taxon>
        <taxon>Viridiplantae</taxon>
        <taxon>Streptophyta</taxon>
        <taxon>Embryophyta</taxon>
        <taxon>Tracheophyta</taxon>
        <taxon>Spermatophyta</taxon>
        <taxon>Magnoliopsida</taxon>
        <taxon>eudicotyledons</taxon>
        <taxon>Gunneridae</taxon>
        <taxon>Pentapetalae</taxon>
        <taxon>rosids</taxon>
        <taxon>fabids</taxon>
        <taxon>Fabales</taxon>
        <taxon>Fabaceae</taxon>
        <taxon>Papilionoideae</taxon>
        <taxon>50 kb inversion clade</taxon>
        <taxon>dalbergioids sensu lato</taxon>
        <taxon>Dalbergieae</taxon>
        <taxon>Pterocarpus clade</taxon>
        <taxon>Stylosanthes</taxon>
    </lineage>
</organism>
<reference evidence="1 2" key="1">
    <citation type="journal article" date="2023" name="Plants (Basel)">
        <title>Bridging the Gap: Combining Genomics and Transcriptomics Approaches to Understand Stylosanthes scabra, an Orphan Legume from the Brazilian Caatinga.</title>
        <authorList>
            <person name="Ferreira-Neto J.R.C."/>
            <person name="da Silva M.D."/>
            <person name="Binneck E."/>
            <person name="de Melo N.F."/>
            <person name="da Silva R.H."/>
            <person name="de Melo A.L.T.M."/>
            <person name="Pandolfi V."/>
            <person name="Bustamante F.O."/>
            <person name="Brasileiro-Vidal A.C."/>
            <person name="Benko-Iseppon A.M."/>
        </authorList>
    </citation>
    <scope>NUCLEOTIDE SEQUENCE [LARGE SCALE GENOMIC DNA]</scope>
    <source>
        <tissue evidence="1">Leaves</tissue>
    </source>
</reference>
<protein>
    <submittedName>
        <fullName evidence="1">Uncharacterized protein</fullName>
    </submittedName>
</protein>
<evidence type="ECO:0000313" key="1">
    <source>
        <dbReference type="EMBL" id="MED6210519.1"/>
    </source>
</evidence>
<proteinExistence type="predicted"/>
<keyword evidence="2" id="KW-1185">Reference proteome</keyword>
<evidence type="ECO:0000313" key="2">
    <source>
        <dbReference type="Proteomes" id="UP001341840"/>
    </source>
</evidence>